<dbReference type="InterPro" id="IPR001279">
    <property type="entry name" value="Metallo-B-lactamas"/>
</dbReference>
<dbReference type="Proteomes" id="UP001275440">
    <property type="component" value="Unassembled WGS sequence"/>
</dbReference>
<dbReference type="PANTHER" id="PTHR42951">
    <property type="entry name" value="METALLO-BETA-LACTAMASE DOMAIN-CONTAINING"/>
    <property type="match status" value="1"/>
</dbReference>
<feature type="domain" description="Metallo-beta-lactamase" evidence="1">
    <location>
        <begin position="27"/>
        <end position="238"/>
    </location>
</feature>
<organism evidence="2 3">
    <name type="scientific">Rhodococcus zopfii</name>
    <dbReference type="NCBI Taxonomy" id="43772"/>
    <lineage>
        <taxon>Bacteria</taxon>
        <taxon>Bacillati</taxon>
        <taxon>Actinomycetota</taxon>
        <taxon>Actinomycetes</taxon>
        <taxon>Mycobacteriales</taxon>
        <taxon>Nocardiaceae</taxon>
        <taxon>Rhodococcus</taxon>
    </lineage>
</organism>
<protein>
    <submittedName>
        <fullName evidence="2">MBL fold metallo-hydrolase</fullName>
    </submittedName>
</protein>
<accession>A0ABU3WMW6</accession>
<dbReference type="SMART" id="SM00849">
    <property type="entry name" value="Lactamase_B"/>
    <property type="match status" value="1"/>
</dbReference>
<dbReference type="InterPro" id="IPR036866">
    <property type="entry name" value="RibonucZ/Hydroxyglut_hydro"/>
</dbReference>
<dbReference type="Gene3D" id="3.60.15.10">
    <property type="entry name" value="Ribonuclease Z/Hydroxyacylglutathione hydrolase-like"/>
    <property type="match status" value="1"/>
</dbReference>
<evidence type="ECO:0000313" key="2">
    <source>
        <dbReference type="EMBL" id="MDV2475347.1"/>
    </source>
</evidence>
<keyword evidence="3" id="KW-1185">Reference proteome</keyword>
<proteinExistence type="predicted"/>
<dbReference type="PANTHER" id="PTHR42951:SF17">
    <property type="entry name" value="METALLO-BETA-LACTAMASE DOMAIN-CONTAINING PROTEIN"/>
    <property type="match status" value="1"/>
</dbReference>
<evidence type="ECO:0000259" key="1">
    <source>
        <dbReference type="SMART" id="SM00849"/>
    </source>
</evidence>
<dbReference type="EMBL" id="WBMO01000001">
    <property type="protein sequence ID" value="MDV2475347.1"/>
    <property type="molecule type" value="Genomic_DNA"/>
</dbReference>
<reference evidence="2 3" key="1">
    <citation type="submission" date="2019-10" db="EMBL/GenBank/DDBJ databases">
        <title>Draft Genome Assembly of Rhodococcus zopfii DSM44189.</title>
        <authorList>
            <person name="Sutton J.M."/>
            <person name="Akob D.M."/>
            <person name="Bushman T.J."/>
        </authorList>
    </citation>
    <scope>NUCLEOTIDE SEQUENCE [LARGE SCALE GENOMIC DNA]</scope>
    <source>
        <strain evidence="2 3">DSM 44189</strain>
    </source>
</reference>
<gene>
    <name evidence="2" type="ORF">F8M49_07825</name>
</gene>
<dbReference type="Pfam" id="PF00753">
    <property type="entry name" value="Lactamase_B"/>
    <property type="match status" value="1"/>
</dbReference>
<evidence type="ECO:0000313" key="3">
    <source>
        <dbReference type="Proteomes" id="UP001275440"/>
    </source>
</evidence>
<sequence>MTTSTRRIPHQVAAGIHYLSTGPWRLASNVYFVESGNSWALIDTGWPGHAARIRSAAESLFGRGTRPAAILLSHIHPDHSGSAENLARYWDLPVLVHPAEVPQARGGILPGYASPLDRFVIGPLLRLLPPRSTKRADPLADVVQQFDPDGPVHGLPGWRCIPAPGHTPGSIVYFRPSDRVMISGDALCTIDLNSVRGFVLGRPTLGGPPWVSTWNWSRARGSVARLAELEPTVVAGGHGCPMTGVAPVLRDLPSRMHRRLR</sequence>
<dbReference type="SUPFAM" id="SSF56281">
    <property type="entry name" value="Metallo-hydrolase/oxidoreductase"/>
    <property type="match status" value="1"/>
</dbReference>
<dbReference type="InterPro" id="IPR050855">
    <property type="entry name" value="NDM-1-like"/>
</dbReference>
<dbReference type="CDD" id="cd07721">
    <property type="entry name" value="yflN-like_MBL-fold"/>
    <property type="match status" value="1"/>
</dbReference>
<comment type="caution">
    <text evidence="2">The sequence shown here is derived from an EMBL/GenBank/DDBJ whole genome shotgun (WGS) entry which is preliminary data.</text>
</comment>
<name>A0ABU3WMW6_9NOCA</name>